<dbReference type="RefSeq" id="WP_066973210.1">
    <property type="nucleotide sequence ID" value="NZ_LWMT01000251.1"/>
</dbReference>
<evidence type="ECO:0000256" key="2">
    <source>
        <dbReference type="SAM" id="MobiDB-lite"/>
    </source>
</evidence>
<evidence type="ECO:0000259" key="3">
    <source>
        <dbReference type="Pfam" id="PF22090"/>
    </source>
</evidence>
<sequence>MDDFFQKLRKIQKKERANSTLARVGNDFYTRTNNYIDELKTVVGNDPFSKEHYLLKDSQRIATEICERREHKIADAAIMNIHRSYHLFIKGQAQFDLLDTTPLNLTNEEEKLYFSIIDNLKGHRKNISMDKLSDSLKDKNGEIENEDNETEDYEDESEVLKRLNAIKKAKVITPEPKKHILTQIAKSKELDSAKEKTINSPTIETKEDQDKTDTSSTQPNKDTIKSKEKDPLKDNIDDQFVNLDEINYLDEIETPEKPKTRIKNNVKSCDIILLFDNLPAIVGVDKKIYGPFTKQDIITIPSINANILVKNRKARLLRI</sequence>
<dbReference type="Pfam" id="PF22090">
    <property type="entry name" value="Gins51_C"/>
    <property type="match status" value="1"/>
</dbReference>
<dbReference type="AlphaFoldDB" id="A0A166A057"/>
<organism evidence="4 5">
    <name type="scientific">Methanobrevibacter filiformis</name>
    <dbReference type="NCBI Taxonomy" id="55758"/>
    <lineage>
        <taxon>Archaea</taxon>
        <taxon>Methanobacteriati</taxon>
        <taxon>Methanobacteriota</taxon>
        <taxon>Methanomada group</taxon>
        <taxon>Methanobacteria</taxon>
        <taxon>Methanobacteriales</taxon>
        <taxon>Methanobacteriaceae</taxon>
        <taxon>Methanobrevibacter</taxon>
    </lineage>
</organism>
<protein>
    <recommendedName>
        <fullName evidence="3">Gins51 C-terminal domain-containing protein</fullName>
    </recommendedName>
</protein>
<dbReference type="Gene3D" id="3.40.5.50">
    <property type="match status" value="1"/>
</dbReference>
<dbReference type="OrthoDB" id="82417at2157"/>
<name>A0A166A057_9EURY</name>
<accession>A0A166A057</accession>
<feature type="compositionally biased region" description="Basic and acidic residues" evidence="2">
    <location>
        <begin position="204"/>
        <end position="213"/>
    </location>
</feature>
<comment type="caution">
    <text evidence="4">The sequence shown here is derived from an EMBL/GenBank/DDBJ whole genome shotgun (WGS) entry which is preliminary data.</text>
</comment>
<feature type="domain" description="Gins51 C-terminal" evidence="3">
    <location>
        <begin position="272"/>
        <end position="315"/>
    </location>
</feature>
<reference evidence="4 5" key="1">
    <citation type="submission" date="2016-04" db="EMBL/GenBank/DDBJ databases">
        <title>Genome sequence of Methanobrevibacter filiformis DSM 11501.</title>
        <authorList>
            <person name="Poehlein A."/>
            <person name="Seedorf H."/>
            <person name="Daniel R."/>
        </authorList>
    </citation>
    <scope>NUCLEOTIDE SEQUENCE [LARGE SCALE GENOMIC DNA]</scope>
    <source>
        <strain evidence="4 5">DSM 11501</strain>
    </source>
</reference>
<evidence type="ECO:0000313" key="4">
    <source>
        <dbReference type="EMBL" id="KZX11398.1"/>
    </source>
</evidence>
<dbReference type="Proteomes" id="UP000077066">
    <property type="component" value="Unassembled WGS sequence"/>
</dbReference>
<keyword evidence="5" id="KW-1185">Reference proteome</keyword>
<dbReference type="EMBL" id="LWMT01000251">
    <property type="protein sequence ID" value="KZX11398.1"/>
    <property type="molecule type" value="Genomic_DNA"/>
</dbReference>
<keyword evidence="1" id="KW-0175">Coiled coil</keyword>
<dbReference type="InterPro" id="IPR054314">
    <property type="entry name" value="Gins51_C"/>
</dbReference>
<evidence type="ECO:0000313" key="5">
    <source>
        <dbReference type="Proteomes" id="UP000077066"/>
    </source>
</evidence>
<dbReference type="PATRIC" id="fig|55758.3.peg.1672"/>
<gene>
    <name evidence="4" type="ORF">MBFIL_14820</name>
</gene>
<dbReference type="STRING" id="55758.MBFIL_14820"/>
<dbReference type="CDD" id="cd11714">
    <property type="entry name" value="GINS_A_archaea"/>
    <property type="match status" value="1"/>
</dbReference>
<proteinExistence type="predicted"/>
<evidence type="ECO:0000256" key="1">
    <source>
        <dbReference type="SAM" id="Coils"/>
    </source>
</evidence>
<feature type="coiled-coil region" evidence="1">
    <location>
        <begin position="129"/>
        <end position="163"/>
    </location>
</feature>
<feature type="compositionally biased region" description="Basic and acidic residues" evidence="2">
    <location>
        <begin position="222"/>
        <end position="231"/>
    </location>
</feature>
<feature type="region of interest" description="Disordered" evidence="2">
    <location>
        <begin position="191"/>
        <end position="231"/>
    </location>
</feature>